<protein>
    <submittedName>
        <fullName evidence="5">Transposase</fullName>
    </submittedName>
</protein>
<evidence type="ECO:0000256" key="1">
    <source>
        <dbReference type="ARBA" id="ARBA00001968"/>
    </source>
</evidence>
<evidence type="ECO:0000259" key="3">
    <source>
        <dbReference type="Pfam" id="PF13359"/>
    </source>
</evidence>
<dbReference type="EMBL" id="CP062960">
    <property type="protein sequence ID" value="QOW64700.1"/>
    <property type="molecule type" value="Genomic_DNA"/>
</dbReference>
<comment type="cofactor">
    <cofactor evidence="1">
        <name>a divalent metal cation</name>
        <dbReference type="ChEBI" id="CHEBI:60240"/>
    </cofactor>
</comment>
<dbReference type="KEGG" id="rter:IDM49_11395"/>
<evidence type="ECO:0000313" key="6">
    <source>
        <dbReference type="Proteomes" id="UP000516404"/>
    </source>
</evidence>
<accession>A0A7S6WWC0</accession>
<dbReference type="RefSeq" id="WP_193836754.1">
    <property type="nucleotide sequence ID" value="NZ_CP062960.1"/>
</dbReference>
<evidence type="ECO:0000259" key="4">
    <source>
        <dbReference type="Pfam" id="PF13613"/>
    </source>
</evidence>
<dbReference type="GeneID" id="96624841"/>
<reference evidence="5 6" key="1">
    <citation type="submission" date="2020-09" db="EMBL/GenBank/DDBJ databases">
        <title>Investigation of environmental microbes.</title>
        <authorList>
            <person name="Ou Y."/>
            <person name="Kang Q."/>
        </authorList>
    </citation>
    <scope>NUCLEOTIDE SEQUENCE [LARGE SCALE GENOMIC DNA]</scope>
    <source>
        <strain evidence="5 6">KJZ-14</strain>
        <plasmid evidence="5 6">p1</plasmid>
    </source>
</reference>
<dbReference type="InterPro" id="IPR027805">
    <property type="entry name" value="Transposase_HTH_dom"/>
</dbReference>
<dbReference type="Pfam" id="PF13359">
    <property type="entry name" value="DDE_Tnp_4"/>
    <property type="match status" value="1"/>
</dbReference>
<gene>
    <name evidence="5" type="ORF">IDM49_11395</name>
</gene>
<dbReference type="Pfam" id="PF13613">
    <property type="entry name" value="HTH_Tnp_4"/>
    <property type="match status" value="1"/>
</dbReference>
<name>A0A7S6WWC0_9MICC</name>
<dbReference type="SUPFAM" id="SSF46785">
    <property type="entry name" value="Winged helix' DNA-binding domain"/>
    <property type="match status" value="1"/>
</dbReference>
<dbReference type="InterPro" id="IPR036390">
    <property type="entry name" value="WH_DNA-bd_sf"/>
</dbReference>
<evidence type="ECO:0000313" key="5">
    <source>
        <dbReference type="EMBL" id="QOW64700.1"/>
    </source>
</evidence>
<feature type="domain" description="DDE Tnp4" evidence="3">
    <location>
        <begin position="104"/>
        <end position="233"/>
    </location>
</feature>
<dbReference type="AlphaFoldDB" id="A0A7S6WWC0"/>
<dbReference type="GO" id="GO:0046872">
    <property type="term" value="F:metal ion binding"/>
    <property type="evidence" value="ECO:0007669"/>
    <property type="project" value="UniProtKB-KW"/>
</dbReference>
<keyword evidence="6" id="KW-1185">Reference proteome</keyword>
<keyword evidence="5" id="KW-0614">Plasmid</keyword>
<feature type="domain" description="Transposase Helix-turn-helix" evidence="4">
    <location>
        <begin position="35"/>
        <end position="86"/>
    </location>
</feature>
<keyword evidence="2" id="KW-0479">Metal-binding</keyword>
<evidence type="ECO:0000256" key="2">
    <source>
        <dbReference type="ARBA" id="ARBA00022723"/>
    </source>
</evidence>
<geneLocation type="plasmid" evidence="5 6">
    <name>p1</name>
</geneLocation>
<dbReference type="InterPro" id="IPR027806">
    <property type="entry name" value="HARBI1_dom"/>
</dbReference>
<proteinExistence type="predicted"/>
<dbReference type="Proteomes" id="UP000516404">
    <property type="component" value="Plasmid p1"/>
</dbReference>
<organism evidence="5 6">
    <name type="scientific">Rothia terrae</name>
    <dbReference type="NCBI Taxonomy" id="396015"/>
    <lineage>
        <taxon>Bacteria</taxon>
        <taxon>Bacillati</taxon>
        <taxon>Actinomycetota</taxon>
        <taxon>Actinomycetes</taxon>
        <taxon>Micrococcales</taxon>
        <taxon>Micrococcaceae</taxon>
        <taxon>Rothia</taxon>
    </lineage>
</organism>
<sequence>MPHKPITGLNHQQFTTLHTALNNHLTWFKPDQKPRKLTLAQALKITLLYHRHNLTEELLAGFYDVSQPTISRTINLIEQALVKILRPLIQPLGKALDAPGSLVIDGTLIPTWNWRSLRKINFSGQHKRAGFNHQVICTVDGKLLAITDQLPGARYDAYCFKKHGLEKYLNETTLADKGYVGLGLLTPVKHKPGVKMSKAVKDNNRVINTPRAVVERVIAQIKTWRVLHSVFRRPLGSYERVFSSGGWVGVFGCWAPLMNNAHIPDY</sequence>